<evidence type="ECO:0000313" key="1">
    <source>
        <dbReference type="EMBL" id="GIH97729.1"/>
    </source>
</evidence>
<dbReference type="EMBL" id="BOOJ01000097">
    <property type="protein sequence ID" value="GIH97729.1"/>
    <property type="molecule type" value="Genomic_DNA"/>
</dbReference>
<protein>
    <recommendedName>
        <fullName evidence="3">Transposase</fullName>
    </recommendedName>
</protein>
<sequence>MQSSSLVRIRRTRARERPPILLPQQVQAILDGCAIFDEAAGEWRGNLRDRMLFALPAESESFSGGRSVDCSQILTFVQLIGCWTRQQRPRQV</sequence>
<organism evidence="1 2">
    <name type="scientific">Planobispora siamensis</name>
    <dbReference type="NCBI Taxonomy" id="936338"/>
    <lineage>
        <taxon>Bacteria</taxon>
        <taxon>Bacillati</taxon>
        <taxon>Actinomycetota</taxon>
        <taxon>Actinomycetes</taxon>
        <taxon>Streptosporangiales</taxon>
        <taxon>Streptosporangiaceae</taxon>
        <taxon>Planobispora</taxon>
    </lineage>
</organism>
<reference evidence="1 2" key="1">
    <citation type="submission" date="2021-01" db="EMBL/GenBank/DDBJ databases">
        <title>Whole genome shotgun sequence of Planobispora siamensis NBRC 107568.</title>
        <authorList>
            <person name="Komaki H."/>
            <person name="Tamura T."/>
        </authorList>
    </citation>
    <scope>NUCLEOTIDE SEQUENCE [LARGE SCALE GENOMIC DNA]</scope>
    <source>
        <strain evidence="1 2">NBRC 107568</strain>
    </source>
</reference>
<dbReference type="Proteomes" id="UP000619788">
    <property type="component" value="Unassembled WGS sequence"/>
</dbReference>
<dbReference type="RefSeq" id="WP_204069717.1">
    <property type="nucleotide sequence ID" value="NZ_BOOJ01000097.1"/>
</dbReference>
<proteinExistence type="predicted"/>
<accession>A0A8J3WNU2</accession>
<dbReference type="AlphaFoldDB" id="A0A8J3WNU2"/>
<gene>
    <name evidence="1" type="ORF">Psi01_83590</name>
</gene>
<keyword evidence="2" id="KW-1185">Reference proteome</keyword>
<evidence type="ECO:0008006" key="3">
    <source>
        <dbReference type="Google" id="ProtNLM"/>
    </source>
</evidence>
<name>A0A8J3WNU2_9ACTN</name>
<evidence type="ECO:0000313" key="2">
    <source>
        <dbReference type="Proteomes" id="UP000619788"/>
    </source>
</evidence>
<comment type="caution">
    <text evidence="1">The sequence shown here is derived from an EMBL/GenBank/DDBJ whole genome shotgun (WGS) entry which is preliminary data.</text>
</comment>